<keyword evidence="6 7" id="KW-0949">S-adenosyl-L-methionine</keyword>
<dbReference type="Pfam" id="PF01795">
    <property type="entry name" value="Methyltransf_5"/>
    <property type="match status" value="1"/>
</dbReference>
<keyword evidence="5 7" id="KW-0808">Transferase</keyword>
<comment type="function">
    <text evidence="7">Specifically methylates the N4 position of cytidine in position 1402 (C1402) of 16S rRNA.</text>
</comment>
<dbReference type="PIRSF" id="PIRSF004486">
    <property type="entry name" value="MraW"/>
    <property type="match status" value="1"/>
</dbReference>
<organism evidence="8 9">
    <name type="scientific">Ignatzschineria indica</name>
    <dbReference type="NCBI Taxonomy" id="472583"/>
    <lineage>
        <taxon>Bacteria</taxon>
        <taxon>Pseudomonadati</taxon>
        <taxon>Pseudomonadota</taxon>
        <taxon>Gammaproteobacteria</taxon>
        <taxon>Cardiobacteriales</taxon>
        <taxon>Ignatzschineriaceae</taxon>
        <taxon>Ignatzschineria</taxon>
    </lineage>
</organism>
<keyword evidence="3 7" id="KW-0698">rRNA processing</keyword>
<dbReference type="GO" id="GO:0071424">
    <property type="term" value="F:rRNA (cytosine-N4-)-methyltransferase activity"/>
    <property type="evidence" value="ECO:0007669"/>
    <property type="project" value="UniProtKB-UniRule"/>
</dbReference>
<evidence type="ECO:0000313" key="8">
    <source>
        <dbReference type="EMBL" id="PWD83126.1"/>
    </source>
</evidence>
<dbReference type="SUPFAM" id="SSF53335">
    <property type="entry name" value="S-adenosyl-L-methionine-dependent methyltransferases"/>
    <property type="match status" value="1"/>
</dbReference>
<reference evidence="8 9" key="1">
    <citation type="journal article" date="2018" name="Genome Announc.">
        <title>Ignatzschineria cameli sp. nov., isolated from necrotic foot tissue of dromedaries (Camelus dromedarius) and associated maggots (Wohlfahrtia species) in Dubai.</title>
        <authorList>
            <person name="Tsang C.C."/>
            <person name="Tang J.Y."/>
            <person name="Fong J.Y."/>
            <person name="Kinne J."/>
            <person name="Lee H.H."/>
            <person name="Joseph M."/>
            <person name="Jose S."/>
            <person name="Schuster R.K."/>
            <person name="Tang Y."/>
            <person name="Sivakumar S."/>
            <person name="Chen J.H."/>
            <person name="Teng J.L."/>
            <person name="Lau S.K."/>
            <person name="Wernery U."/>
            <person name="Woo P.C."/>
        </authorList>
    </citation>
    <scope>NUCLEOTIDE SEQUENCE [LARGE SCALE GENOMIC DNA]</scope>
    <source>
        <strain evidence="8 9">KCTC 22643</strain>
    </source>
</reference>
<evidence type="ECO:0000256" key="4">
    <source>
        <dbReference type="ARBA" id="ARBA00022603"/>
    </source>
</evidence>
<evidence type="ECO:0000256" key="6">
    <source>
        <dbReference type="ARBA" id="ARBA00022691"/>
    </source>
</evidence>
<dbReference type="NCBIfam" id="TIGR00006">
    <property type="entry name" value="16S rRNA (cytosine(1402)-N(4))-methyltransferase RsmH"/>
    <property type="match status" value="1"/>
</dbReference>
<dbReference type="InterPro" id="IPR029063">
    <property type="entry name" value="SAM-dependent_MTases_sf"/>
</dbReference>
<dbReference type="PANTHER" id="PTHR11265">
    <property type="entry name" value="S-ADENOSYL-METHYLTRANSFERASE MRAW"/>
    <property type="match status" value="1"/>
</dbReference>
<feature type="binding site" evidence="7">
    <location>
        <begin position="38"/>
        <end position="40"/>
    </location>
    <ligand>
        <name>S-adenosyl-L-methionine</name>
        <dbReference type="ChEBI" id="CHEBI:59789"/>
    </ligand>
</feature>
<evidence type="ECO:0000256" key="1">
    <source>
        <dbReference type="ARBA" id="ARBA00010396"/>
    </source>
</evidence>
<dbReference type="AlphaFoldDB" id="A0A2U2AJX8"/>
<sequence>MIVSNPTDKHISVLLEESITALNIKPNGVYVDATFGRGGHSREILKHLSSEGLLIGIDRDLTAQAYADEYFSQYENFRFLRGEMGNIAALIESIGISEVDGILMDIGVSSPQLDEAERGFSFMKEGPLDMRMDQKAELSAEVWVAQTSVEEMTEVFKKYGEERFSHRIARAIERERAEKPITTTLQLANIISDAMPFKEGRIHPATRVFQAIRIAVNGELEQLEAALAQSVEILGHEGRLAVISFHSLEDRIVKHFMRDQSRVKDLYPDLPVLISTGKPALKVIGKPIKASDEECRANVRSRSAILRIAERVL</sequence>
<protein>
    <recommendedName>
        <fullName evidence="7">Ribosomal RNA small subunit methyltransferase H</fullName>
        <ecNumber evidence="7">2.1.1.199</ecNumber>
    </recommendedName>
    <alternativeName>
        <fullName evidence="7">16S rRNA m(4)C1402 methyltransferase</fullName>
    </alternativeName>
    <alternativeName>
        <fullName evidence="7">rRNA (cytosine-N(4)-)-methyltransferase RsmH</fullName>
    </alternativeName>
</protein>
<proteinExistence type="inferred from homology"/>
<dbReference type="SUPFAM" id="SSF81799">
    <property type="entry name" value="Putative methyltransferase TM0872, insert domain"/>
    <property type="match status" value="1"/>
</dbReference>
<feature type="binding site" evidence="7">
    <location>
        <position position="112"/>
    </location>
    <ligand>
        <name>S-adenosyl-L-methionine</name>
        <dbReference type="ChEBI" id="CHEBI:59789"/>
    </ligand>
</feature>
<dbReference type="HAMAP" id="MF_01007">
    <property type="entry name" value="16SrRNA_methyltr_H"/>
    <property type="match status" value="1"/>
</dbReference>
<dbReference type="Proteomes" id="UP000244948">
    <property type="component" value="Unassembled WGS sequence"/>
</dbReference>
<evidence type="ECO:0000256" key="5">
    <source>
        <dbReference type="ARBA" id="ARBA00022679"/>
    </source>
</evidence>
<dbReference type="GO" id="GO:0005737">
    <property type="term" value="C:cytoplasm"/>
    <property type="evidence" value="ECO:0007669"/>
    <property type="project" value="UniProtKB-SubCell"/>
</dbReference>
<dbReference type="RefSeq" id="WP_109236339.1">
    <property type="nucleotide sequence ID" value="NZ_BMXZ01000002.1"/>
</dbReference>
<keyword evidence="2 7" id="KW-0963">Cytoplasm</keyword>
<keyword evidence="4 7" id="KW-0489">Methyltransferase</keyword>
<name>A0A2U2AJX8_9GAMM</name>
<dbReference type="Gene3D" id="3.40.50.150">
    <property type="entry name" value="Vaccinia Virus protein VP39"/>
    <property type="match status" value="1"/>
</dbReference>
<evidence type="ECO:0000313" key="9">
    <source>
        <dbReference type="Proteomes" id="UP000244948"/>
    </source>
</evidence>
<feature type="binding site" evidence="7">
    <location>
        <position position="105"/>
    </location>
    <ligand>
        <name>S-adenosyl-L-methionine</name>
        <dbReference type="ChEBI" id="CHEBI:59789"/>
    </ligand>
</feature>
<evidence type="ECO:0000256" key="2">
    <source>
        <dbReference type="ARBA" id="ARBA00022490"/>
    </source>
</evidence>
<accession>A0A2U2AJX8</accession>
<dbReference type="FunFam" id="1.10.150.170:FF:000001">
    <property type="entry name" value="Ribosomal RNA small subunit methyltransferase H"/>
    <property type="match status" value="1"/>
</dbReference>
<dbReference type="Gene3D" id="1.10.150.170">
    <property type="entry name" value="Putative methyltransferase TM0872, insert domain"/>
    <property type="match status" value="1"/>
</dbReference>
<comment type="caution">
    <text evidence="7">Lacks conserved residue(s) required for the propagation of feature annotation.</text>
</comment>
<dbReference type="InterPro" id="IPR002903">
    <property type="entry name" value="RsmH"/>
</dbReference>
<evidence type="ECO:0000256" key="7">
    <source>
        <dbReference type="HAMAP-Rule" id="MF_01007"/>
    </source>
</evidence>
<comment type="subcellular location">
    <subcellularLocation>
        <location evidence="7">Cytoplasm</location>
    </subcellularLocation>
</comment>
<keyword evidence="9" id="KW-1185">Reference proteome</keyword>
<feature type="binding site" evidence="7">
    <location>
        <position position="58"/>
    </location>
    <ligand>
        <name>S-adenosyl-L-methionine</name>
        <dbReference type="ChEBI" id="CHEBI:59789"/>
    </ligand>
</feature>
<evidence type="ECO:0000256" key="3">
    <source>
        <dbReference type="ARBA" id="ARBA00022552"/>
    </source>
</evidence>
<dbReference type="EMBL" id="QEWR01000003">
    <property type="protein sequence ID" value="PWD83126.1"/>
    <property type="molecule type" value="Genomic_DNA"/>
</dbReference>
<dbReference type="EC" id="2.1.1.199" evidence="7"/>
<dbReference type="GO" id="GO:0070475">
    <property type="term" value="P:rRNA base methylation"/>
    <property type="evidence" value="ECO:0007669"/>
    <property type="project" value="UniProtKB-UniRule"/>
</dbReference>
<comment type="caution">
    <text evidence="8">The sequence shown here is derived from an EMBL/GenBank/DDBJ whole genome shotgun (WGS) entry which is preliminary data.</text>
</comment>
<dbReference type="InterPro" id="IPR023397">
    <property type="entry name" value="SAM-dep_MeTrfase_MraW_recog"/>
</dbReference>
<dbReference type="PANTHER" id="PTHR11265:SF0">
    <property type="entry name" value="12S RRNA N4-METHYLCYTIDINE METHYLTRANSFERASE"/>
    <property type="match status" value="1"/>
</dbReference>
<gene>
    <name evidence="7" type="primary">rsmH</name>
    <name evidence="8" type="ORF">DC082_06835</name>
</gene>
<comment type="similarity">
    <text evidence="1 7">Belongs to the methyltransferase superfamily. RsmH family.</text>
</comment>
<comment type="catalytic activity">
    <reaction evidence="7">
        <text>cytidine(1402) in 16S rRNA + S-adenosyl-L-methionine = N(4)-methylcytidine(1402) in 16S rRNA + S-adenosyl-L-homocysteine + H(+)</text>
        <dbReference type="Rhea" id="RHEA:42928"/>
        <dbReference type="Rhea" id="RHEA-COMP:10286"/>
        <dbReference type="Rhea" id="RHEA-COMP:10287"/>
        <dbReference type="ChEBI" id="CHEBI:15378"/>
        <dbReference type="ChEBI" id="CHEBI:57856"/>
        <dbReference type="ChEBI" id="CHEBI:59789"/>
        <dbReference type="ChEBI" id="CHEBI:74506"/>
        <dbReference type="ChEBI" id="CHEBI:82748"/>
        <dbReference type="EC" id="2.1.1.199"/>
    </reaction>
</comment>